<dbReference type="Proteomes" id="UP000199024">
    <property type="component" value="Unassembled WGS sequence"/>
</dbReference>
<feature type="domain" description="Antitoxin Xre/MbcA/ParS-like toxin-binding" evidence="1">
    <location>
        <begin position="84"/>
        <end position="133"/>
    </location>
</feature>
<evidence type="ECO:0000259" key="1">
    <source>
        <dbReference type="Pfam" id="PF09722"/>
    </source>
</evidence>
<dbReference type="Pfam" id="PF09722">
    <property type="entry name" value="Xre_MbcA_ParS_C"/>
    <property type="match status" value="1"/>
</dbReference>
<evidence type="ECO:0000259" key="2">
    <source>
        <dbReference type="Pfam" id="PF20432"/>
    </source>
</evidence>
<dbReference type="InterPro" id="IPR046847">
    <property type="entry name" value="Xre-like_HTH"/>
</dbReference>
<sequence>MATLVEGPAASTTAAFHIDLDAVETGLPLDALTRFASVSGLDLKSVYEVVIPARTLKHRRARQQNLSLEESDKLARLMRVYDHAVRVFGDQDKALRWLSRPKDRFDGRSPLVMVRTDIGGRLVEGMLWQIADGMFA</sequence>
<dbReference type="InterPro" id="IPR024467">
    <property type="entry name" value="Xre/MbcA/ParS-like_toxin-bd"/>
</dbReference>
<dbReference type="Pfam" id="PF20432">
    <property type="entry name" value="Xre-like-HTH"/>
    <property type="match status" value="1"/>
</dbReference>
<evidence type="ECO:0000313" key="4">
    <source>
        <dbReference type="Proteomes" id="UP000199024"/>
    </source>
</evidence>
<dbReference type="GO" id="GO:0003677">
    <property type="term" value="F:DNA binding"/>
    <property type="evidence" value="ECO:0007669"/>
    <property type="project" value="InterPro"/>
</dbReference>
<keyword evidence="4" id="KW-1185">Reference proteome</keyword>
<dbReference type="InterPro" id="IPR011979">
    <property type="entry name" value="Antitox_Xre"/>
</dbReference>
<dbReference type="EMBL" id="FOZL01000001">
    <property type="protein sequence ID" value="SFS15863.1"/>
    <property type="molecule type" value="Genomic_DNA"/>
</dbReference>
<dbReference type="RefSeq" id="WP_089839705.1">
    <property type="nucleotide sequence ID" value="NZ_FOZL01000001.1"/>
</dbReference>
<organism evidence="3 4">
    <name type="scientific">Granulicella pectinivorans</name>
    <dbReference type="NCBI Taxonomy" id="474950"/>
    <lineage>
        <taxon>Bacteria</taxon>
        <taxon>Pseudomonadati</taxon>
        <taxon>Acidobacteriota</taxon>
        <taxon>Terriglobia</taxon>
        <taxon>Terriglobales</taxon>
        <taxon>Acidobacteriaceae</taxon>
        <taxon>Granulicella</taxon>
    </lineage>
</organism>
<dbReference type="OrthoDB" id="8595277at2"/>
<reference evidence="3 4" key="1">
    <citation type="submission" date="2016-10" db="EMBL/GenBank/DDBJ databases">
        <authorList>
            <person name="de Groot N.N."/>
        </authorList>
    </citation>
    <scope>NUCLEOTIDE SEQUENCE [LARGE SCALE GENOMIC DNA]</scope>
    <source>
        <strain evidence="3 4">DSM 21001</strain>
    </source>
</reference>
<dbReference type="NCBIfam" id="TIGR02293">
    <property type="entry name" value="TAS_TIGR02293"/>
    <property type="match status" value="1"/>
</dbReference>
<protein>
    <submittedName>
        <fullName evidence="3">Putative toxin-antitoxin system antitoxin component, TIGR02293 family</fullName>
    </submittedName>
</protein>
<feature type="domain" description="Antitoxin Xre-like helix-turn-helix" evidence="2">
    <location>
        <begin position="21"/>
        <end position="79"/>
    </location>
</feature>
<gene>
    <name evidence="3" type="ORF">SAMN05421771_2798</name>
</gene>
<accession>A0A1I6MJK4</accession>
<dbReference type="STRING" id="474950.SAMN05421771_2798"/>
<evidence type="ECO:0000313" key="3">
    <source>
        <dbReference type="EMBL" id="SFS15863.1"/>
    </source>
</evidence>
<proteinExistence type="predicted"/>
<dbReference type="AlphaFoldDB" id="A0A1I6MJK4"/>
<name>A0A1I6MJK4_9BACT</name>